<dbReference type="VEuPathDB" id="VectorBase:ASTEI20_039673"/>
<feature type="transmembrane region" description="Helical" evidence="6">
    <location>
        <begin position="522"/>
        <end position="555"/>
    </location>
</feature>
<sequence>MVRNDASKGYDNPTISVSDEPVALEMNNGNGRIHRDSLLGLSEPLPRLDHYRASQRNAKRPSIGVLHGDRDSKDGEPEEQLEEETKAPPAHSIRLGWVQGVLIPCLLNIWGVMLFLRLSWVVGQAGIIQTLIIIALSYLVCVMTTLSLSALCTNGQIKSGGLYYIISRSLGAEFGASVGIVFAFANSVNAAMNTIGFCSSLNDLLRSLDTKIVDGGTNDIRIVGSAFLLLMIIICAIGMDWEVKAQNFLLVLIVVAIFNFIIGAIIGPGTSSEEIGKGFLGISTTLLAANMGPGYTIMNGVQQNFFSVFAIFFPSVTGIQSGANICGDLRDPAKAIPKGTLWACLISAISYVIFSFMAAGAAVREASGNASDLVGVTFTSCAAGNCTYGLLNDYTVMQLISLTSAITYAGCWAATLSTALTNILSVPRLIQALGIDRIYPGLIFFSKGYGKHGEPYRGYGLVFLISLIFILIADLDAIASLITNLYLASYAFINFCTFHAATVKPLGWRPTFHYYHPYVSLLATILCVAIMFLISVVSSFIAMAFIFVLYLVVVYRKPDANWGSSVQAQAYKTALNSTLNLEGTSDHVKNYQPQILAIAGDPMQRPGLIDLAHLITKHSSLMVIGNIIPQRLPYKRRRALSDMGKNYLKDSNIRAFYKIVDGVDFDQGARCLIQSTGFGRLAPNILMLGYKTNWQTADHNQLNAYYNTLHTAFDNRLALLILRMGKGLDIFKGMSNSDLYTTIPSPQETTISIPSKRMAARRSLMPVNSNLDLHELMQSNRSSQTSPAPTFHAAPTFDYVPPPVTAEPEANLFKHKQPKGTIDVWWLYDDGGLTMLLPYIITTRSKWEKCKIRVFALSSFNLQEEETNLKLLLDKLRISYLSLTMVKVTDKPMESTIDEHRQMLRSVTDTNDDLPVLSESEKQQLEIKTNRQLRLRELLLEHSKSASLIVMSMPVPRQDTVSAVLYMSWLEMLTKDMPPFLLYGIVSVTNRVLRSIKRSQKIADKQPANGGNMQENAEQTSVTPPAAVPKVAIFTVDDEAADQSWASIDLESGYDDGAADNHLTRDPLPRLEHYRTSQKAIRRPSIGELHGDVDEQDSDSHAKHDTDPAGADHRVRLGWIQGVLIPCLLNIWGVMLFLRLSWIVSLAGILETLLIIGLSYLVCVITTLSLSAICTNGQVKGGGIYYLISRSLGPEFGGAVGIVLAFSNSVSASMNTIGFCSSLNQLLGSFGVKIVDGGVNDMRIVGTVTILIMVIICAIGMDWETKAQNVFVLAILLAIAGFMLGVLLGPRTDTDRGKGFTGLSSARFVDNLGPDYRFSEGIEQDFFSVFGIFFPSVTGVQAGANICGELKDPATAIPKGTLLALLISGISYVAFVLLAGSASYRDASGSLADLVNGTFATCQRTLPGQEPCKYGLHNDYNIMQLISVSGAVIYAGCFAATLSSSLTNLLSVPRIIQALGTDRLYPGLTFFAKGYGKRNEPYRSYALVLCVSVLFVLLANLNLVAPLISNFYLASYALINFCTFHAATVKPIGWRPTFRFYNQWVSLVGTVLCVLIMFLIDIISTGITMVLIFVLHLAVIYRKPDVNWGSTTQAQSYKSALSAALKLQCVGEHVKNYHPSVLVLTGLPASRPPLLDLAHQITKNQALLIVGDVVRDRLSHRKRELRLNDSRCFMEARKVQGFYELIDGIGLEKGVRALMQTSGVGKLSPNIVLVGYKADWMRCSVQELQTYYNVLNDVFDNRMSLAILRLPNGLDHSHLSSDLTSDASFGTVANVSLSSLEQIVDAAPPAHKLMYVDSNLGLLSSKKSLPKGETTKESPSNTSRDSIACSTRNGSCLPLELHDRLNVFHHKQPKGTIDVWWLYDDGGLTMLIPYILSLRSKWANCKVRVFALTNQQKELELEQKNMAHLLAKLRIDYSSLIMLQDVTKPPQPDTIVMHQQLLKSFEHMPTQLTPPELSSPERIALAEKTHRQLRLREMLLEHSAEARLIVMSMPMPRMGTVSAPLYMSWLEMLSKDMPPMLL</sequence>
<feature type="transmembrane region" description="Helical" evidence="6">
    <location>
        <begin position="220"/>
        <end position="239"/>
    </location>
</feature>
<keyword evidence="2 6" id="KW-0812">Transmembrane</keyword>
<dbReference type="VEuPathDB" id="VectorBase:ASTEI08865"/>
<dbReference type="VEuPathDB" id="VectorBase:ASTEI20_031041"/>
<reference evidence="9" key="2">
    <citation type="submission" date="2020-05" db="UniProtKB">
        <authorList>
            <consortium name="EnsemblMetazoa"/>
        </authorList>
    </citation>
    <scope>IDENTIFICATION</scope>
    <source>
        <strain evidence="9">Indian</strain>
    </source>
</reference>
<feature type="domain" description="Amino acid permease/ SLC12A" evidence="7">
    <location>
        <begin position="100"/>
        <end position="596"/>
    </location>
</feature>
<feature type="transmembrane region" description="Helical" evidence="6">
    <location>
        <begin position="456"/>
        <end position="473"/>
    </location>
</feature>
<feature type="domain" description="SLC12A transporter C-terminal" evidence="8">
    <location>
        <begin position="605"/>
        <end position="982"/>
    </location>
</feature>
<feature type="transmembrane region" description="Helical" evidence="6">
    <location>
        <begin position="1422"/>
        <end position="1442"/>
    </location>
</feature>
<evidence type="ECO:0000259" key="7">
    <source>
        <dbReference type="Pfam" id="PF00324"/>
    </source>
</evidence>
<dbReference type="GO" id="GO:0055078">
    <property type="term" value="P:sodium ion homeostasis"/>
    <property type="evidence" value="ECO:0007669"/>
    <property type="project" value="TreeGrafter"/>
</dbReference>
<evidence type="ECO:0000313" key="10">
    <source>
        <dbReference type="Proteomes" id="UP000076408"/>
    </source>
</evidence>
<feature type="transmembrane region" description="Helical" evidence="6">
    <location>
        <begin position="304"/>
        <end position="327"/>
    </location>
</feature>
<feature type="transmembrane region" description="Helical" evidence="6">
    <location>
        <begin position="1185"/>
        <end position="1206"/>
    </location>
</feature>
<dbReference type="PANTHER" id="PTHR11827">
    <property type="entry name" value="SOLUTE CARRIER FAMILY 12, CATION COTRANSPORTERS"/>
    <property type="match status" value="1"/>
</dbReference>
<dbReference type="EnsemblMetazoa" id="ASTEI08865-RA">
    <property type="protein sequence ID" value="ASTEI08865-PA"/>
    <property type="gene ID" value="ASTEI08865"/>
</dbReference>
<reference evidence="10" key="1">
    <citation type="journal article" date="2014" name="Genome Biol.">
        <title>Genome analysis of a major urban malaria vector mosquito, Anopheles stephensi.</title>
        <authorList>
            <person name="Jiang X."/>
            <person name="Peery A."/>
            <person name="Hall A.B."/>
            <person name="Sharma A."/>
            <person name="Chen X.G."/>
            <person name="Waterhouse R.M."/>
            <person name="Komissarov A."/>
            <person name="Riehle M.M."/>
            <person name="Shouche Y."/>
            <person name="Sharakhova M.V."/>
            <person name="Lawson D."/>
            <person name="Pakpour N."/>
            <person name="Arensburger P."/>
            <person name="Davidson V.L."/>
            <person name="Eiglmeier K."/>
            <person name="Emrich S."/>
            <person name="George P."/>
            <person name="Kennedy R.C."/>
            <person name="Mane S.P."/>
            <person name="Maslen G."/>
            <person name="Oringanje C."/>
            <person name="Qi Y."/>
            <person name="Settlage R."/>
            <person name="Tojo M."/>
            <person name="Tubio J.M."/>
            <person name="Unger M.F."/>
            <person name="Wang B."/>
            <person name="Vernick K.D."/>
            <person name="Ribeiro J.M."/>
            <person name="James A.A."/>
            <person name="Michel K."/>
            <person name="Riehle M.A."/>
            <person name="Luckhart S."/>
            <person name="Sharakhov I.V."/>
            <person name="Tu Z."/>
        </authorList>
    </citation>
    <scope>NUCLEOTIDE SEQUENCE [LARGE SCALE GENOMIC DNA]</scope>
    <source>
        <strain evidence="10">Indian</strain>
    </source>
</reference>
<evidence type="ECO:0000256" key="1">
    <source>
        <dbReference type="ARBA" id="ARBA00004141"/>
    </source>
</evidence>
<keyword evidence="3 6" id="KW-1133">Transmembrane helix</keyword>
<evidence type="ECO:0000256" key="2">
    <source>
        <dbReference type="ARBA" id="ARBA00022692"/>
    </source>
</evidence>
<feature type="region of interest" description="Disordered" evidence="5">
    <location>
        <begin position="1002"/>
        <end position="1023"/>
    </location>
</feature>
<feature type="transmembrane region" description="Helical" evidence="6">
    <location>
        <begin position="1244"/>
        <end position="1261"/>
    </location>
</feature>
<feature type="transmembrane region" description="Helical" evidence="6">
    <location>
        <begin position="1485"/>
        <end position="1505"/>
    </location>
</feature>
<keyword evidence="4 6" id="KW-0472">Membrane</keyword>
<name>A0A182YK80_ANOST</name>
<dbReference type="Pfam" id="PF03522">
    <property type="entry name" value="SLC12"/>
    <property type="match status" value="2"/>
</dbReference>
<feature type="region of interest" description="Disordered" evidence="5">
    <location>
        <begin position="1807"/>
        <end position="1828"/>
    </location>
</feature>
<feature type="transmembrane region" description="Helical" evidence="6">
    <location>
        <begin position="1544"/>
        <end position="1577"/>
    </location>
</feature>
<dbReference type="Proteomes" id="UP000076408">
    <property type="component" value="Unassembled WGS sequence"/>
</dbReference>
<evidence type="ECO:0000259" key="8">
    <source>
        <dbReference type="Pfam" id="PF03522"/>
    </source>
</evidence>
<dbReference type="GO" id="GO:0055075">
    <property type="term" value="P:potassium ion homeostasis"/>
    <property type="evidence" value="ECO:0007669"/>
    <property type="project" value="TreeGrafter"/>
</dbReference>
<feature type="transmembrane region" description="Helical" evidence="6">
    <location>
        <begin position="485"/>
        <end position="502"/>
    </location>
</feature>
<dbReference type="STRING" id="30069.A0A182YK80"/>
<feature type="transmembrane region" description="Helical" evidence="6">
    <location>
        <begin position="1153"/>
        <end position="1173"/>
    </location>
</feature>
<evidence type="ECO:0000256" key="5">
    <source>
        <dbReference type="SAM" id="MobiDB-lite"/>
    </source>
</evidence>
<feature type="transmembrane region" description="Helical" evidence="6">
    <location>
        <begin position="245"/>
        <end position="266"/>
    </location>
</feature>
<dbReference type="InterPro" id="IPR004841">
    <property type="entry name" value="AA-permease/SLC12A_dom"/>
</dbReference>
<dbReference type="GO" id="GO:0008511">
    <property type="term" value="F:sodium:potassium:chloride symporter activity"/>
    <property type="evidence" value="ECO:0007669"/>
    <property type="project" value="TreeGrafter"/>
</dbReference>
<keyword evidence="10" id="KW-1185">Reference proteome</keyword>
<dbReference type="GO" id="GO:0006884">
    <property type="term" value="P:cell volume homeostasis"/>
    <property type="evidence" value="ECO:0007669"/>
    <property type="project" value="TreeGrafter"/>
</dbReference>
<feature type="region of interest" description="Disordered" evidence="5">
    <location>
        <begin position="1"/>
        <end position="37"/>
    </location>
</feature>
<dbReference type="VEuPathDB" id="VectorBase:ASTE008442"/>
<feature type="transmembrane region" description="Helical" evidence="6">
    <location>
        <begin position="101"/>
        <end position="120"/>
    </location>
</feature>
<dbReference type="GO" id="GO:0055064">
    <property type="term" value="P:chloride ion homeostasis"/>
    <property type="evidence" value="ECO:0007669"/>
    <property type="project" value="TreeGrafter"/>
</dbReference>
<feature type="transmembrane region" description="Helical" evidence="6">
    <location>
        <begin position="1267"/>
        <end position="1288"/>
    </location>
</feature>
<evidence type="ECO:0000256" key="6">
    <source>
        <dbReference type="SAM" id="Phobius"/>
    </source>
</evidence>
<feature type="transmembrane region" description="Helical" evidence="6">
    <location>
        <begin position="126"/>
        <end position="150"/>
    </location>
</feature>
<feature type="compositionally biased region" description="Basic and acidic residues" evidence="5">
    <location>
        <begin position="1089"/>
        <end position="1109"/>
    </location>
</feature>
<feature type="transmembrane region" description="Helical" evidence="6">
    <location>
        <begin position="162"/>
        <end position="184"/>
    </location>
</feature>
<evidence type="ECO:0000256" key="3">
    <source>
        <dbReference type="ARBA" id="ARBA00022989"/>
    </source>
</evidence>
<feature type="compositionally biased region" description="Polar residues" evidence="5">
    <location>
        <begin position="1009"/>
        <end position="1023"/>
    </location>
</feature>
<dbReference type="FunFam" id="1.20.1740.10:FF:000022">
    <property type="entry name" value="Bumetanide-sensitive na-k-cl cotransport protein"/>
    <property type="match status" value="2"/>
</dbReference>
<feature type="transmembrane region" description="Helical" evidence="6">
    <location>
        <begin position="1123"/>
        <end position="1147"/>
    </location>
</feature>
<dbReference type="NCBIfam" id="TIGR00930">
    <property type="entry name" value="2a30"/>
    <property type="match status" value="2"/>
</dbReference>
<feature type="region of interest" description="Disordered" evidence="5">
    <location>
        <begin position="1085"/>
        <end position="1109"/>
    </location>
</feature>
<feature type="domain" description="Amino acid permease/ SLC12A" evidence="7">
    <location>
        <begin position="1122"/>
        <end position="1621"/>
    </location>
</feature>
<accession>A0A182YK80</accession>
<dbReference type="InterPro" id="IPR018491">
    <property type="entry name" value="SLC12_C"/>
</dbReference>
<organism evidence="9 10">
    <name type="scientific">Anopheles stephensi</name>
    <name type="common">Indo-Pakistan malaria mosquito</name>
    <dbReference type="NCBI Taxonomy" id="30069"/>
    <lineage>
        <taxon>Eukaryota</taxon>
        <taxon>Metazoa</taxon>
        <taxon>Ecdysozoa</taxon>
        <taxon>Arthropoda</taxon>
        <taxon>Hexapoda</taxon>
        <taxon>Insecta</taxon>
        <taxon>Pterygota</taxon>
        <taxon>Neoptera</taxon>
        <taxon>Endopterygota</taxon>
        <taxon>Diptera</taxon>
        <taxon>Nematocera</taxon>
        <taxon>Culicoidea</taxon>
        <taxon>Culicidae</taxon>
        <taxon>Anophelinae</taxon>
        <taxon>Anopheles</taxon>
    </lineage>
</organism>
<feature type="transmembrane region" description="Helical" evidence="6">
    <location>
        <begin position="339"/>
        <end position="363"/>
    </location>
</feature>
<feature type="region of interest" description="Disordered" evidence="5">
    <location>
        <begin position="54"/>
        <end position="87"/>
    </location>
</feature>
<dbReference type="OMA" id="AHQITKN"/>
<feature type="transmembrane region" description="Helical" evidence="6">
    <location>
        <begin position="1511"/>
        <end position="1532"/>
    </location>
</feature>
<dbReference type="GO" id="GO:0016020">
    <property type="term" value="C:membrane"/>
    <property type="evidence" value="ECO:0007669"/>
    <property type="project" value="UniProtKB-SubCell"/>
</dbReference>
<dbReference type="InterPro" id="IPR004842">
    <property type="entry name" value="SLC12A_fam"/>
</dbReference>
<evidence type="ECO:0000313" key="9">
    <source>
        <dbReference type="EnsemblMetazoa" id="ASTEI08865-PA"/>
    </source>
</evidence>
<dbReference type="GO" id="GO:1990573">
    <property type="term" value="P:potassium ion import across plasma membrane"/>
    <property type="evidence" value="ECO:0007669"/>
    <property type="project" value="TreeGrafter"/>
</dbReference>
<protein>
    <submittedName>
        <fullName evidence="9">Uncharacterized protein</fullName>
    </submittedName>
</protein>
<feature type="domain" description="SLC12A transporter C-terminal" evidence="8">
    <location>
        <begin position="1631"/>
        <end position="2022"/>
    </location>
</feature>
<evidence type="ECO:0000256" key="4">
    <source>
        <dbReference type="ARBA" id="ARBA00023136"/>
    </source>
</evidence>
<comment type="subcellular location">
    <subcellularLocation>
        <location evidence="1">Membrane</location>
        <topology evidence="1">Multi-pass membrane protein</topology>
    </subcellularLocation>
</comment>
<feature type="compositionally biased region" description="Polar residues" evidence="5">
    <location>
        <begin position="1817"/>
        <end position="1828"/>
    </location>
</feature>
<proteinExistence type="predicted"/>
<dbReference type="PANTHER" id="PTHR11827:SF48">
    <property type="entry name" value="GH09711P"/>
    <property type="match status" value="1"/>
</dbReference>
<dbReference type="Pfam" id="PF00324">
    <property type="entry name" value="AA_permease"/>
    <property type="match status" value="2"/>
</dbReference>
<dbReference type="Gene3D" id="1.20.1740.10">
    <property type="entry name" value="Amino acid/polyamine transporter I"/>
    <property type="match status" value="2"/>
</dbReference>
<feature type="transmembrane region" description="Helical" evidence="6">
    <location>
        <begin position="1361"/>
        <end position="1384"/>
    </location>
</feature>